<accession>A0A5C6BD79</accession>
<gene>
    <name evidence="1" type="ORF">Poly21_52480</name>
</gene>
<keyword evidence="2" id="KW-1185">Reference proteome</keyword>
<evidence type="ECO:0000313" key="2">
    <source>
        <dbReference type="Proteomes" id="UP000319908"/>
    </source>
</evidence>
<organism evidence="1 2">
    <name type="scientific">Allorhodopirellula heiligendammensis</name>
    <dbReference type="NCBI Taxonomy" id="2714739"/>
    <lineage>
        <taxon>Bacteria</taxon>
        <taxon>Pseudomonadati</taxon>
        <taxon>Planctomycetota</taxon>
        <taxon>Planctomycetia</taxon>
        <taxon>Pirellulales</taxon>
        <taxon>Pirellulaceae</taxon>
        <taxon>Allorhodopirellula</taxon>
    </lineage>
</organism>
<comment type="caution">
    <text evidence="1">The sequence shown here is derived from an EMBL/GenBank/DDBJ whole genome shotgun (WGS) entry which is preliminary data.</text>
</comment>
<evidence type="ECO:0000313" key="1">
    <source>
        <dbReference type="EMBL" id="TWU09920.1"/>
    </source>
</evidence>
<dbReference type="Proteomes" id="UP000319908">
    <property type="component" value="Unassembled WGS sequence"/>
</dbReference>
<dbReference type="EMBL" id="SJPU01000005">
    <property type="protein sequence ID" value="TWU09920.1"/>
    <property type="molecule type" value="Genomic_DNA"/>
</dbReference>
<sequence length="65" mass="7100">MEYAPTSLCRVNAQAQPDTGRPQYQRSQLKLRSGACGGTAANLTRCCVRVPVAAMLWLLALLEHL</sequence>
<protein>
    <submittedName>
        <fullName evidence="1">Uncharacterized protein</fullName>
    </submittedName>
</protein>
<dbReference type="AlphaFoldDB" id="A0A5C6BD79"/>
<name>A0A5C6BD79_9BACT</name>
<reference evidence="1 2" key="1">
    <citation type="journal article" date="2020" name="Antonie Van Leeuwenhoek">
        <title>Rhodopirellula heiligendammensis sp. nov., Rhodopirellula pilleata sp. nov., and Rhodopirellula solitaria sp. nov. isolated from natural or artificial marine surfaces in Northern Germany and California, USA, and emended description of the genus Rhodopirellula.</title>
        <authorList>
            <person name="Kallscheuer N."/>
            <person name="Wiegand S."/>
            <person name="Jogler M."/>
            <person name="Boedeker C."/>
            <person name="Peeters S.H."/>
            <person name="Rast P."/>
            <person name="Heuer A."/>
            <person name="Jetten M.S.M."/>
            <person name="Rohde M."/>
            <person name="Jogler C."/>
        </authorList>
    </citation>
    <scope>NUCLEOTIDE SEQUENCE [LARGE SCALE GENOMIC DNA]</scope>
    <source>
        <strain evidence="1 2">Poly21</strain>
    </source>
</reference>
<proteinExistence type="predicted"/>